<keyword evidence="2" id="KW-1133">Transmembrane helix</keyword>
<evidence type="ECO:0000313" key="3">
    <source>
        <dbReference type="EMBL" id="GAC70244.1"/>
    </source>
</evidence>
<feature type="transmembrane region" description="Helical" evidence="2">
    <location>
        <begin position="87"/>
        <end position="106"/>
    </location>
</feature>
<feature type="region of interest" description="Disordered" evidence="1">
    <location>
        <begin position="191"/>
        <end position="215"/>
    </location>
</feature>
<reference evidence="3 4" key="1">
    <citation type="submission" date="2013-01" db="EMBL/GenBank/DDBJ databases">
        <title>Whole genome shotgun sequence of Gordonia soli NBRC 108243.</title>
        <authorList>
            <person name="Isaki-Nakamura S."/>
            <person name="Hosoyama A."/>
            <person name="Tsuchikane K."/>
            <person name="Ando Y."/>
            <person name="Baba S."/>
            <person name="Ohji S."/>
            <person name="Hamada M."/>
            <person name="Tamura T."/>
            <person name="Yamazoe A."/>
            <person name="Yamazaki S."/>
            <person name="Fujita N."/>
        </authorList>
    </citation>
    <scope>NUCLEOTIDE SEQUENCE [LARGE SCALE GENOMIC DNA]</scope>
    <source>
        <strain evidence="3 4">NBRC 108243</strain>
    </source>
</reference>
<accession>M0QPA9</accession>
<feature type="transmembrane region" description="Helical" evidence="2">
    <location>
        <begin position="6"/>
        <end position="23"/>
    </location>
</feature>
<dbReference type="OrthoDB" id="2242787at2"/>
<dbReference type="Proteomes" id="UP000011666">
    <property type="component" value="Unassembled WGS sequence"/>
</dbReference>
<dbReference type="EMBL" id="BANX01000033">
    <property type="protein sequence ID" value="GAC70244.1"/>
    <property type="molecule type" value="Genomic_DNA"/>
</dbReference>
<dbReference type="eggNOG" id="ENOG5030BPJ">
    <property type="taxonomic scope" value="Bacteria"/>
</dbReference>
<comment type="caution">
    <text evidence="3">The sequence shown here is derived from an EMBL/GenBank/DDBJ whole genome shotgun (WGS) entry which is preliminary data.</text>
</comment>
<feature type="transmembrane region" description="Helical" evidence="2">
    <location>
        <begin position="58"/>
        <end position="80"/>
    </location>
</feature>
<proteinExistence type="predicted"/>
<keyword evidence="4" id="KW-1185">Reference proteome</keyword>
<dbReference type="AlphaFoldDB" id="M0QPA9"/>
<sequence length="215" mass="22777">MIDPRFALLGAAFSMIGSSAYAVYTMRGLARPNRVSWFLWALAPLIGFAAQVDDGVGWPAVSTLAIGLGPVVILAASFANRTGYWRLTGFDLSCGAVSVLALVLWATFDDPVLAVATAVIADLVGGIPTIRKAWRHPDTERSVVYVFGALNGIITVLSLPQWTVAGAAFPAYLTCLGVGMTLVVRLRGRRRPTASRASTDHRQGVGDHPADRAGP</sequence>
<name>M0QPA9_9ACTN</name>
<feature type="transmembrane region" description="Helical" evidence="2">
    <location>
        <begin position="142"/>
        <end position="162"/>
    </location>
</feature>
<feature type="transmembrane region" description="Helical" evidence="2">
    <location>
        <begin position="35"/>
        <end position="52"/>
    </location>
</feature>
<keyword evidence="2" id="KW-0472">Membrane</keyword>
<feature type="transmembrane region" description="Helical" evidence="2">
    <location>
        <begin position="112"/>
        <end position="130"/>
    </location>
</feature>
<feature type="compositionally biased region" description="Basic and acidic residues" evidence="1">
    <location>
        <begin position="198"/>
        <end position="215"/>
    </location>
</feature>
<protein>
    <submittedName>
        <fullName evidence="3">Uncharacterized protein</fullName>
    </submittedName>
</protein>
<gene>
    <name evidence="3" type="ORF">GS4_33_00590</name>
</gene>
<evidence type="ECO:0000313" key="4">
    <source>
        <dbReference type="Proteomes" id="UP000011666"/>
    </source>
</evidence>
<evidence type="ECO:0000256" key="2">
    <source>
        <dbReference type="SAM" id="Phobius"/>
    </source>
</evidence>
<organism evidence="3 4">
    <name type="scientific">Gordonia soli NBRC 108243</name>
    <dbReference type="NCBI Taxonomy" id="1223545"/>
    <lineage>
        <taxon>Bacteria</taxon>
        <taxon>Bacillati</taxon>
        <taxon>Actinomycetota</taxon>
        <taxon>Actinomycetes</taxon>
        <taxon>Mycobacteriales</taxon>
        <taxon>Gordoniaceae</taxon>
        <taxon>Gordonia</taxon>
    </lineage>
</organism>
<feature type="transmembrane region" description="Helical" evidence="2">
    <location>
        <begin position="168"/>
        <end position="186"/>
    </location>
</feature>
<evidence type="ECO:0000256" key="1">
    <source>
        <dbReference type="SAM" id="MobiDB-lite"/>
    </source>
</evidence>
<dbReference type="RefSeq" id="WP_007624120.1">
    <property type="nucleotide sequence ID" value="NZ_BANX01000033.1"/>
</dbReference>
<dbReference type="STRING" id="1223545.GS4_33_00590"/>
<keyword evidence="2" id="KW-0812">Transmembrane</keyword>